<reference evidence="11" key="1">
    <citation type="submission" date="2021-01" db="EMBL/GenBank/DDBJ databases">
        <authorList>
            <person name="Corre E."/>
            <person name="Pelletier E."/>
            <person name="Niang G."/>
            <person name="Scheremetjew M."/>
            <person name="Finn R."/>
            <person name="Kale V."/>
            <person name="Holt S."/>
            <person name="Cochrane G."/>
            <person name="Meng A."/>
            <person name="Brown T."/>
            <person name="Cohen L."/>
        </authorList>
    </citation>
    <scope>NUCLEOTIDE SEQUENCE</scope>
    <source>
        <strain evidence="11">GSO104</strain>
    </source>
</reference>
<keyword evidence="4" id="KW-0812">Transmembrane</keyword>
<evidence type="ECO:0000256" key="4">
    <source>
        <dbReference type="ARBA" id="ARBA00022692"/>
    </source>
</evidence>
<protein>
    <recommendedName>
        <fullName evidence="10">Peptidase A1 domain-containing protein</fullName>
    </recommendedName>
</protein>
<dbReference type="InterPro" id="IPR033121">
    <property type="entry name" value="PEPTIDASE_A1"/>
</dbReference>
<dbReference type="PROSITE" id="PS51767">
    <property type="entry name" value="PEPTIDASE_A1"/>
    <property type="match status" value="1"/>
</dbReference>
<evidence type="ECO:0000259" key="10">
    <source>
        <dbReference type="PROSITE" id="PS51767"/>
    </source>
</evidence>
<dbReference type="InterPro" id="IPR034164">
    <property type="entry name" value="Pepsin-like_dom"/>
</dbReference>
<evidence type="ECO:0000256" key="7">
    <source>
        <dbReference type="ARBA" id="ARBA00022989"/>
    </source>
</evidence>
<keyword evidence="8" id="KW-0472">Membrane</keyword>
<feature type="region of interest" description="Disordered" evidence="9">
    <location>
        <begin position="545"/>
        <end position="567"/>
    </location>
</feature>
<dbReference type="GO" id="GO:0006508">
    <property type="term" value="P:proteolysis"/>
    <property type="evidence" value="ECO:0007669"/>
    <property type="project" value="UniProtKB-KW"/>
</dbReference>
<dbReference type="Gene3D" id="2.40.70.10">
    <property type="entry name" value="Acid Proteases"/>
    <property type="match status" value="2"/>
</dbReference>
<accession>A0A7S4RDC2</accession>
<keyword evidence="5" id="KW-0732">Signal</keyword>
<sequence length="644" mass="70732">MTQSFSSSTTITRIIATGISSLVIINNSAHPSHALKEVKPLDPQQYNDDFLTLPLRYAPPSSQRILQEEGDTSLAPDDHYLRAGAGWGTHFVDIWIGNPAQKRTLAVLTKSDFTAFPCMDCIDCGNTIHNKFDQLSSTTFDIVSCGECISQVTDENASNDEDDDQGKIDTCDMKGELCIASDRFLDHSSWTAYEVRDSAFVGGAAALGDDIDEDSLAGSDVAVEYGFPLVFGCQTLARGWFANNVVDGILGFSSASSSFINQMYDNQMLRQRKFALCFAHLHEEEEGHMDEIGANGVVTLGGYDPRLDQTPMSYAQSVGTRGDTGYNVFINGIYIREGGGESVVPNSMSQKLHAVRFNAEEYNSQQSDQNGDGIFTEGATVDSGTPYLLFDKTIEAAFQNAWRKAMGGTPFSYGKLYLTKQQVAKMPTILLQLQSSDTVDQSMNPKSVSNMAGDLDQSSPYDVLVAVPATHYLQYYKHGNFYRSLISLQNEGTILGASVMQGHNVLYDLEFDRIGFAEAPTCKILRSSFEADDDLFDEVQMTDPNQVASEEETESYVDGESSDPAEKVPLESVGTAKRSRISGVQYCTTATCQSYTVVGYAFVATALFIAYNLSRPVDRSGFMDMFEYGDEDEIDFDAEEHTIL</sequence>
<dbReference type="InterPro" id="IPR032861">
    <property type="entry name" value="TAXi_N"/>
</dbReference>
<evidence type="ECO:0000256" key="6">
    <source>
        <dbReference type="ARBA" id="ARBA00022801"/>
    </source>
</evidence>
<evidence type="ECO:0000256" key="3">
    <source>
        <dbReference type="ARBA" id="ARBA00022670"/>
    </source>
</evidence>
<name>A0A7S4RDC2_9STRA</name>
<evidence type="ECO:0000313" key="11">
    <source>
        <dbReference type="EMBL" id="CAE4610376.1"/>
    </source>
</evidence>
<keyword evidence="6" id="KW-0378">Hydrolase</keyword>
<dbReference type="SUPFAM" id="SSF50630">
    <property type="entry name" value="Acid proteases"/>
    <property type="match status" value="1"/>
</dbReference>
<keyword evidence="7" id="KW-1133">Transmembrane helix</keyword>
<dbReference type="InterPro" id="IPR021109">
    <property type="entry name" value="Peptidase_aspartic_dom_sf"/>
</dbReference>
<evidence type="ECO:0000256" key="8">
    <source>
        <dbReference type="ARBA" id="ARBA00023136"/>
    </source>
</evidence>
<dbReference type="GO" id="GO:0016020">
    <property type="term" value="C:membrane"/>
    <property type="evidence" value="ECO:0007669"/>
    <property type="project" value="UniProtKB-SubCell"/>
</dbReference>
<dbReference type="GO" id="GO:0004190">
    <property type="term" value="F:aspartic-type endopeptidase activity"/>
    <property type="evidence" value="ECO:0007669"/>
    <property type="project" value="InterPro"/>
</dbReference>
<evidence type="ECO:0000256" key="1">
    <source>
        <dbReference type="ARBA" id="ARBA00004370"/>
    </source>
</evidence>
<dbReference type="EMBL" id="HBNS01020864">
    <property type="protein sequence ID" value="CAE4610376.1"/>
    <property type="molecule type" value="Transcribed_RNA"/>
</dbReference>
<dbReference type="Pfam" id="PF14543">
    <property type="entry name" value="TAXi_N"/>
    <property type="match status" value="1"/>
</dbReference>
<evidence type="ECO:0000256" key="9">
    <source>
        <dbReference type="SAM" id="MobiDB-lite"/>
    </source>
</evidence>
<comment type="similarity">
    <text evidence="2">Belongs to the peptidase A1 family.</text>
</comment>
<organism evidence="11">
    <name type="scientific">Ditylum brightwellii</name>
    <dbReference type="NCBI Taxonomy" id="49249"/>
    <lineage>
        <taxon>Eukaryota</taxon>
        <taxon>Sar</taxon>
        <taxon>Stramenopiles</taxon>
        <taxon>Ochrophyta</taxon>
        <taxon>Bacillariophyta</taxon>
        <taxon>Mediophyceae</taxon>
        <taxon>Lithodesmiophycidae</taxon>
        <taxon>Lithodesmiales</taxon>
        <taxon>Lithodesmiaceae</taxon>
        <taxon>Ditylum</taxon>
    </lineage>
</organism>
<gene>
    <name evidence="11" type="ORF">DBRI00130_LOCUS16539</name>
</gene>
<proteinExistence type="inferred from homology"/>
<comment type="subcellular location">
    <subcellularLocation>
        <location evidence="1">Membrane</location>
    </subcellularLocation>
</comment>
<dbReference type="PANTHER" id="PTHR13683">
    <property type="entry name" value="ASPARTYL PROTEASES"/>
    <property type="match status" value="1"/>
</dbReference>
<dbReference type="PANTHER" id="PTHR13683:SF375">
    <property type="entry name" value="PEPTIDASE A1 DOMAIN-CONTAINING PROTEIN"/>
    <property type="match status" value="1"/>
</dbReference>
<feature type="compositionally biased region" description="Acidic residues" evidence="9">
    <location>
        <begin position="549"/>
        <end position="563"/>
    </location>
</feature>
<evidence type="ECO:0000256" key="2">
    <source>
        <dbReference type="ARBA" id="ARBA00007447"/>
    </source>
</evidence>
<evidence type="ECO:0000256" key="5">
    <source>
        <dbReference type="ARBA" id="ARBA00022729"/>
    </source>
</evidence>
<dbReference type="CDD" id="cd05471">
    <property type="entry name" value="pepsin_like"/>
    <property type="match status" value="1"/>
</dbReference>
<feature type="domain" description="Peptidase A1" evidence="10">
    <location>
        <begin position="90"/>
        <end position="517"/>
    </location>
</feature>
<dbReference type="AlphaFoldDB" id="A0A7S4RDC2"/>
<dbReference type="InterPro" id="IPR001461">
    <property type="entry name" value="Aspartic_peptidase_A1"/>
</dbReference>
<keyword evidence="3" id="KW-0645">Protease</keyword>